<protein>
    <submittedName>
        <fullName evidence="2 4">Uncharacterized protein</fullName>
    </submittedName>
</protein>
<dbReference type="AlphaFoldDB" id="A0A0N4YXI4"/>
<dbReference type="EMBL" id="UYSL01027143">
    <property type="protein sequence ID" value="VDL86443.1"/>
    <property type="molecule type" value="Genomic_DNA"/>
</dbReference>
<sequence>MVDVPNEHSNFDEGSKTKAQKREQLGILDTQPIVSEFVRGIPPKREARLYKHAESPVSLVVPLIIDLLEPVTSPLVPVLCYRRPVGPALSRSTKSIIERRSFKDFIFISIHQRKSGRPRVTCPPHLVFDNLAHATASLIFDCRRSLELRMPYLALMKPVNTSFLPSTLRCSSFCSF</sequence>
<gene>
    <name evidence="2" type="ORF">NBR_LOCUS21957</name>
</gene>
<keyword evidence="3" id="KW-1185">Reference proteome</keyword>
<evidence type="ECO:0000256" key="1">
    <source>
        <dbReference type="SAM" id="MobiDB-lite"/>
    </source>
</evidence>
<accession>A0A0N4YXI4</accession>
<evidence type="ECO:0000313" key="3">
    <source>
        <dbReference type="Proteomes" id="UP000271162"/>
    </source>
</evidence>
<name>A0A0N4YXI4_NIPBR</name>
<dbReference type="WBParaSite" id="NBR_0002195601-mRNA-1">
    <property type="protein sequence ID" value="NBR_0002195601-mRNA-1"/>
    <property type="gene ID" value="NBR_0002195601"/>
</dbReference>
<dbReference type="Proteomes" id="UP000271162">
    <property type="component" value="Unassembled WGS sequence"/>
</dbReference>
<proteinExistence type="predicted"/>
<evidence type="ECO:0000313" key="4">
    <source>
        <dbReference type="WBParaSite" id="NBR_0002195601-mRNA-1"/>
    </source>
</evidence>
<organism evidence="4">
    <name type="scientific">Nippostrongylus brasiliensis</name>
    <name type="common">Rat hookworm</name>
    <dbReference type="NCBI Taxonomy" id="27835"/>
    <lineage>
        <taxon>Eukaryota</taxon>
        <taxon>Metazoa</taxon>
        <taxon>Ecdysozoa</taxon>
        <taxon>Nematoda</taxon>
        <taxon>Chromadorea</taxon>
        <taxon>Rhabditida</taxon>
        <taxon>Rhabditina</taxon>
        <taxon>Rhabditomorpha</taxon>
        <taxon>Strongyloidea</taxon>
        <taxon>Heligmosomidae</taxon>
        <taxon>Nippostrongylus</taxon>
    </lineage>
</organism>
<feature type="region of interest" description="Disordered" evidence="1">
    <location>
        <begin position="1"/>
        <end position="23"/>
    </location>
</feature>
<reference evidence="2 3" key="2">
    <citation type="submission" date="2018-11" db="EMBL/GenBank/DDBJ databases">
        <authorList>
            <consortium name="Pathogen Informatics"/>
        </authorList>
    </citation>
    <scope>NUCLEOTIDE SEQUENCE [LARGE SCALE GENOMIC DNA]</scope>
</reference>
<evidence type="ECO:0000313" key="2">
    <source>
        <dbReference type="EMBL" id="VDL86443.1"/>
    </source>
</evidence>
<reference evidence="4" key="1">
    <citation type="submission" date="2017-02" db="UniProtKB">
        <authorList>
            <consortium name="WormBaseParasite"/>
        </authorList>
    </citation>
    <scope>IDENTIFICATION</scope>
</reference>